<dbReference type="Gene3D" id="2.40.360.10">
    <property type="entry name" value="YmcC-like"/>
    <property type="match status" value="1"/>
</dbReference>
<dbReference type="InterPro" id="IPR023373">
    <property type="entry name" value="YmcC_sf"/>
</dbReference>
<evidence type="ECO:0000313" key="3">
    <source>
        <dbReference type="Proteomes" id="UP000278792"/>
    </source>
</evidence>
<gene>
    <name evidence="2" type="ORF">EGH82_01615</name>
</gene>
<feature type="signal peptide" evidence="1">
    <location>
        <begin position="1"/>
        <end position="22"/>
    </location>
</feature>
<dbReference type="AlphaFoldDB" id="A0A3N3E6R1"/>
<reference evidence="2 3" key="1">
    <citation type="submission" date="2018-11" db="EMBL/GenBank/DDBJ databases">
        <title>Vibrio ponticus strain CAIM 1751 pathogenic for the snapper Lutjanus guttatus.</title>
        <authorList>
            <person name="Soto-Rodriguez S."/>
            <person name="Lozano-Olvera R."/>
            <person name="Gomez-Gil B."/>
        </authorList>
    </citation>
    <scope>NUCLEOTIDE SEQUENCE [LARGE SCALE GENOMIC DNA]</scope>
    <source>
        <strain evidence="2 3">CAIM 1751</strain>
    </source>
</reference>
<protein>
    <submittedName>
        <fullName evidence="2">YjbF family lipoprotein</fullName>
    </submittedName>
</protein>
<dbReference type="PROSITE" id="PS51257">
    <property type="entry name" value="PROKAR_LIPOPROTEIN"/>
    <property type="match status" value="1"/>
</dbReference>
<dbReference type="InterPro" id="IPR021308">
    <property type="entry name" value="GfcB"/>
</dbReference>
<keyword evidence="2" id="KW-0449">Lipoprotein</keyword>
<feature type="chain" id="PRO_5018110654" evidence="1">
    <location>
        <begin position="23"/>
        <end position="218"/>
    </location>
</feature>
<evidence type="ECO:0000313" key="2">
    <source>
        <dbReference type="EMBL" id="ROV62402.1"/>
    </source>
</evidence>
<dbReference type="Proteomes" id="UP000278792">
    <property type="component" value="Unassembled WGS sequence"/>
</dbReference>
<dbReference type="SUPFAM" id="SSF159270">
    <property type="entry name" value="YmcC-like"/>
    <property type="match status" value="1"/>
</dbReference>
<accession>A0A3N3E6R1</accession>
<dbReference type="EMBL" id="RKIK01000002">
    <property type="protein sequence ID" value="ROV62402.1"/>
    <property type="molecule type" value="Genomic_DNA"/>
</dbReference>
<dbReference type="Pfam" id="PF11102">
    <property type="entry name" value="YjbF"/>
    <property type="match status" value="1"/>
</dbReference>
<dbReference type="RefSeq" id="WP_123780134.1">
    <property type="nucleotide sequence ID" value="NZ_RKIK01000002.1"/>
</dbReference>
<evidence type="ECO:0000256" key="1">
    <source>
        <dbReference type="SAM" id="SignalP"/>
    </source>
</evidence>
<sequence>MTYLRRILLVLLLGSLVGCSQKFQDVNATLNEAIFGFNDVNMTAAQVAELEYASIYARINHGAKIFMVLALVDTNPVTGNPQLKWASSDGAIITTENGRIVKTTALPEANLVNIQASNNLAAPNSQVKTWQAQYDWQPGYHFSESAQIESFPVGINTTSSLLWIKPTTQVREIISFNGHQTMQSDYWVDKNGNVVKSAQSLIPEQLFIEIEVLKPFAR</sequence>
<name>A0A3N3E6R1_9VIBR</name>
<comment type="caution">
    <text evidence="2">The sequence shown here is derived from an EMBL/GenBank/DDBJ whole genome shotgun (WGS) entry which is preliminary data.</text>
</comment>
<proteinExistence type="predicted"/>
<organism evidence="2 3">
    <name type="scientific">Vibrio ponticus</name>
    <dbReference type="NCBI Taxonomy" id="265668"/>
    <lineage>
        <taxon>Bacteria</taxon>
        <taxon>Pseudomonadati</taxon>
        <taxon>Pseudomonadota</taxon>
        <taxon>Gammaproteobacteria</taxon>
        <taxon>Vibrionales</taxon>
        <taxon>Vibrionaceae</taxon>
        <taxon>Vibrio</taxon>
    </lineage>
</organism>
<keyword evidence="1" id="KW-0732">Signal</keyword>